<dbReference type="InParanoid" id="Q8TKR5"/>
<reference evidence="1 2" key="1">
    <citation type="journal article" date="2002" name="Genome Res.">
        <title>The genome of Methanosarcina acetivorans reveals extensive metabolic and physiological diversity.</title>
        <authorList>
            <person name="Galagan J.E."/>
            <person name="Nusbaum C."/>
            <person name="Roy A."/>
            <person name="Endrizzi M.G."/>
            <person name="Macdonald P."/>
            <person name="FitzHugh W."/>
            <person name="Calvo S."/>
            <person name="Engels R."/>
            <person name="Smirnov S."/>
            <person name="Atnoor D."/>
            <person name="Brown A."/>
            <person name="Allen N."/>
            <person name="Naylor J."/>
            <person name="Stange-Thomann N."/>
            <person name="DeArellano K."/>
            <person name="Johnson R."/>
            <person name="Linton L."/>
            <person name="McEwan P."/>
            <person name="McKernan K."/>
            <person name="Talamas J."/>
            <person name="Tirrell A."/>
            <person name="Ye W."/>
            <person name="Zimmer A."/>
            <person name="Barber R.D."/>
            <person name="Cann I."/>
            <person name="Graham D.E."/>
            <person name="Grahame D.A."/>
            <person name="Guss A."/>
            <person name="Hedderich R."/>
            <person name="Ingram-Smith C."/>
            <person name="Kuettner C.H."/>
            <person name="Krzycki J.A."/>
            <person name="Leigh J.A."/>
            <person name="Li W."/>
            <person name="Liu J."/>
            <person name="Mukhopadhyay B."/>
            <person name="Reeve J.N."/>
            <person name="Smith K."/>
            <person name="Springer T.A."/>
            <person name="Umayam L.A."/>
            <person name="White O."/>
            <person name="White R.H."/>
            <person name="de Macario E.C."/>
            <person name="Ferry J.G."/>
            <person name="Jarrell K.F."/>
            <person name="Jing H."/>
            <person name="Macario A.J.L."/>
            <person name="Paulsen I."/>
            <person name="Pritchett M."/>
            <person name="Sowers K.R."/>
            <person name="Swanson R.V."/>
            <person name="Zinder S.H."/>
            <person name="Lander E."/>
            <person name="Metcalf W.W."/>
            <person name="Birren B."/>
        </authorList>
    </citation>
    <scope>NUCLEOTIDE SEQUENCE [LARGE SCALE GENOMIC DNA]</scope>
    <source>
        <strain evidence="2">ATCC 35395 / DSM 2834 / JCM 12185 / C2A</strain>
    </source>
</reference>
<gene>
    <name evidence="1" type="ordered locus">MA_3333</name>
</gene>
<dbReference type="KEGG" id="mac:MA_3333"/>
<keyword evidence="2" id="KW-1185">Reference proteome</keyword>
<protein>
    <submittedName>
        <fullName evidence="1">Uncharacterized protein</fullName>
    </submittedName>
</protein>
<evidence type="ECO:0000313" key="2">
    <source>
        <dbReference type="Proteomes" id="UP000002487"/>
    </source>
</evidence>
<name>Q8TKR5_METAC</name>
<proteinExistence type="predicted"/>
<dbReference type="Proteomes" id="UP000002487">
    <property type="component" value="Chromosome"/>
</dbReference>
<organism evidence="1 2">
    <name type="scientific">Methanosarcina acetivorans (strain ATCC 35395 / DSM 2834 / JCM 12185 / C2A)</name>
    <dbReference type="NCBI Taxonomy" id="188937"/>
    <lineage>
        <taxon>Archaea</taxon>
        <taxon>Methanobacteriati</taxon>
        <taxon>Methanobacteriota</taxon>
        <taxon>Stenosarchaea group</taxon>
        <taxon>Methanomicrobia</taxon>
        <taxon>Methanosarcinales</taxon>
        <taxon>Methanosarcinaceae</taxon>
        <taxon>Methanosarcina</taxon>
    </lineage>
</organism>
<dbReference type="AlphaFoldDB" id="Q8TKR5"/>
<evidence type="ECO:0000313" key="1">
    <source>
        <dbReference type="EMBL" id="AAM06702.1"/>
    </source>
</evidence>
<dbReference type="HOGENOM" id="CLU_2748127_0_0_2"/>
<sequence>MAKNSLGYFPEKNTKLCNRRYSTILFIFDFDCELFRSYFEIFEKKSNIRVTRFPDSFIVGTKNQRISILY</sequence>
<accession>Q8TKR5</accession>
<dbReference type="EnsemblBacteria" id="AAM06702">
    <property type="protein sequence ID" value="AAM06702"/>
    <property type="gene ID" value="MA_3333"/>
</dbReference>
<dbReference type="EMBL" id="AE010299">
    <property type="protein sequence ID" value="AAM06702.1"/>
    <property type="molecule type" value="Genomic_DNA"/>
</dbReference>